<comment type="caution">
    <text evidence="6">Lacks conserved residue(s) required for the propagation of feature annotation.</text>
</comment>
<dbReference type="InterPro" id="IPR032782">
    <property type="entry name" value="KhpB_N"/>
</dbReference>
<evidence type="ECO:0000313" key="10">
    <source>
        <dbReference type="Proteomes" id="UP001440599"/>
    </source>
</evidence>
<comment type="caution">
    <text evidence="9">The sequence shown here is derived from an EMBL/GenBank/DDBJ whole genome shotgun (WGS) entry which is preliminary data.</text>
</comment>
<evidence type="ECO:0000256" key="3">
    <source>
        <dbReference type="ARBA" id="ARBA00022960"/>
    </source>
</evidence>
<dbReference type="InterPro" id="IPR039247">
    <property type="entry name" value="KhpB"/>
</dbReference>
<evidence type="ECO:0000256" key="5">
    <source>
        <dbReference type="ARBA" id="ARBA00023316"/>
    </source>
</evidence>
<dbReference type="RefSeq" id="WP_349140244.1">
    <property type="nucleotide sequence ID" value="NZ_JBBMFT010000004.1"/>
</dbReference>
<dbReference type="Gene3D" id="3.30.30.80">
    <property type="entry name" value="probable RNA-binding protein from clostridium symbiosum atcc 14940"/>
    <property type="match status" value="1"/>
</dbReference>
<evidence type="ECO:0000313" key="9">
    <source>
        <dbReference type="EMBL" id="MEQ2456593.1"/>
    </source>
</evidence>
<dbReference type="NCBIfam" id="NF041568">
    <property type="entry name" value="Jag_EloR"/>
    <property type="match status" value="1"/>
</dbReference>
<dbReference type="Pfam" id="PF01424">
    <property type="entry name" value="R3H"/>
    <property type="match status" value="1"/>
</dbReference>
<dbReference type="InterPro" id="IPR038247">
    <property type="entry name" value="Jag_N_dom_sf"/>
</dbReference>
<dbReference type="Proteomes" id="UP001440599">
    <property type="component" value="Unassembled WGS sequence"/>
</dbReference>
<protein>
    <recommendedName>
        <fullName evidence="6">RNA-binding protein KhpB</fullName>
    </recommendedName>
    <alternativeName>
        <fullName evidence="6">RNA-binding protein EloR</fullName>
    </alternativeName>
</protein>
<dbReference type="CDD" id="cd02644">
    <property type="entry name" value="R3H_jag"/>
    <property type="match status" value="1"/>
</dbReference>
<evidence type="ECO:0000256" key="6">
    <source>
        <dbReference type="HAMAP-Rule" id="MF_00867"/>
    </source>
</evidence>
<keyword evidence="3 6" id="KW-0133">Cell shape</keyword>
<feature type="region of interest" description="Disordered" evidence="7">
    <location>
        <begin position="57"/>
        <end position="105"/>
    </location>
</feature>
<organism evidence="9 10">
    <name type="scientific">Flavonifractor hominis</name>
    <dbReference type="NCBI Taxonomy" id="3133178"/>
    <lineage>
        <taxon>Bacteria</taxon>
        <taxon>Bacillati</taxon>
        <taxon>Bacillota</taxon>
        <taxon>Clostridia</taxon>
        <taxon>Eubacteriales</taxon>
        <taxon>Oscillospiraceae</taxon>
        <taxon>Flavonifractor</taxon>
    </lineage>
</organism>
<comment type="function">
    <text evidence="6">A probable RNA chaperone. Forms a complex with KhpA which binds to cellular RNA and controls its expression. Plays a role in peptidoglycan (PG) homeostasis and cell length regulation.</text>
</comment>
<dbReference type="EMBL" id="JBBMFT010000004">
    <property type="protein sequence ID" value="MEQ2456593.1"/>
    <property type="molecule type" value="Genomic_DNA"/>
</dbReference>
<accession>A0ABV1ETL9</accession>
<dbReference type="InterPro" id="IPR015946">
    <property type="entry name" value="KH_dom-like_a/b"/>
</dbReference>
<dbReference type="Gene3D" id="3.30.300.20">
    <property type="match status" value="1"/>
</dbReference>
<keyword evidence="1 6" id="KW-0963">Cytoplasm</keyword>
<dbReference type="Pfam" id="PF13083">
    <property type="entry name" value="KH_KhpA-B"/>
    <property type="match status" value="1"/>
</dbReference>
<dbReference type="PANTHER" id="PTHR35800:SF1">
    <property type="entry name" value="RNA-BINDING PROTEIN KHPB"/>
    <property type="match status" value="1"/>
</dbReference>
<name>A0ABV1ETL9_9FIRM</name>
<proteinExistence type="inferred from homology"/>
<keyword evidence="2 6" id="KW-0694">RNA-binding</keyword>
<dbReference type="Gene3D" id="3.30.1370.50">
    <property type="entry name" value="R3H-like domain"/>
    <property type="match status" value="1"/>
</dbReference>
<keyword evidence="5 6" id="KW-0961">Cell wall biogenesis/degradation</keyword>
<dbReference type="InterPro" id="IPR036867">
    <property type="entry name" value="R3H_dom_sf"/>
</dbReference>
<dbReference type="InterPro" id="IPR034079">
    <property type="entry name" value="R3H_KhpB"/>
</dbReference>
<comment type="subcellular location">
    <subcellularLocation>
        <location evidence="6">Cytoplasm</location>
    </subcellularLocation>
</comment>
<keyword evidence="4 6" id="KW-0143">Chaperone</keyword>
<dbReference type="SMART" id="SM00393">
    <property type="entry name" value="R3H"/>
    <property type="match status" value="1"/>
</dbReference>
<dbReference type="PANTHER" id="PTHR35800">
    <property type="entry name" value="PROTEIN JAG"/>
    <property type="match status" value="1"/>
</dbReference>
<dbReference type="HAMAP" id="MF_00867">
    <property type="entry name" value="KhpB"/>
    <property type="match status" value="1"/>
</dbReference>
<dbReference type="SUPFAM" id="SSF82708">
    <property type="entry name" value="R3H domain"/>
    <property type="match status" value="1"/>
</dbReference>
<dbReference type="SMART" id="SM01245">
    <property type="entry name" value="Jag_N"/>
    <property type="match status" value="1"/>
</dbReference>
<comment type="domain">
    <text evidence="6">Has an N-terminal Jag-N domain and 2 RNA-binding domains (KH and R3H).</text>
</comment>
<evidence type="ECO:0000256" key="1">
    <source>
        <dbReference type="ARBA" id="ARBA00022490"/>
    </source>
</evidence>
<comment type="similarity">
    <text evidence="6">Belongs to the KhpB RNA-binding protein family.</text>
</comment>
<reference evidence="9 10" key="1">
    <citation type="submission" date="2024-03" db="EMBL/GenBank/DDBJ databases">
        <title>Human intestinal bacterial collection.</title>
        <authorList>
            <person name="Pauvert C."/>
            <person name="Hitch T.C.A."/>
            <person name="Clavel T."/>
        </authorList>
    </citation>
    <scope>NUCLEOTIDE SEQUENCE [LARGE SCALE GENOMIC DNA]</scope>
    <source>
        <strain evidence="9 10">CLA-AP-H34</strain>
    </source>
</reference>
<dbReference type="Pfam" id="PF14804">
    <property type="entry name" value="Jag_N"/>
    <property type="match status" value="1"/>
</dbReference>
<evidence type="ECO:0000256" key="7">
    <source>
        <dbReference type="SAM" id="MobiDB-lite"/>
    </source>
</evidence>
<dbReference type="InterPro" id="IPR001374">
    <property type="entry name" value="R3H_dom"/>
</dbReference>
<feature type="compositionally biased region" description="Low complexity" evidence="7">
    <location>
        <begin position="91"/>
        <end position="104"/>
    </location>
</feature>
<evidence type="ECO:0000259" key="8">
    <source>
        <dbReference type="PROSITE" id="PS51061"/>
    </source>
</evidence>
<dbReference type="PROSITE" id="PS50084">
    <property type="entry name" value="KH_TYPE_1"/>
    <property type="match status" value="1"/>
</dbReference>
<dbReference type="PROSITE" id="PS51061">
    <property type="entry name" value="R3H"/>
    <property type="match status" value="1"/>
</dbReference>
<gene>
    <name evidence="9" type="primary">jag</name>
    <name evidence="6" type="synonym">eloR</name>
    <name evidence="6" type="synonym">khpB</name>
    <name evidence="9" type="ORF">WMO45_08665</name>
</gene>
<comment type="subunit">
    <text evidence="6">Forms a complex with KhpA.</text>
</comment>
<evidence type="ECO:0000256" key="4">
    <source>
        <dbReference type="ARBA" id="ARBA00023186"/>
    </source>
</evidence>
<keyword evidence="10" id="KW-1185">Reference proteome</keyword>
<evidence type="ECO:0000256" key="2">
    <source>
        <dbReference type="ARBA" id="ARBA00022884"/>
    </source>
</evidence>
<feature type="domain" description="R3H" evidence="8">
    <location>
        <begin position="189"/>
        <end position="255"/>
    </location>
</feature>
<sequence>MLKWIESTGKSEEAAIEAALQTLGMDRDEVSVEILERAKSGFLGIGSCPAKVKVSYEAPDEPVPTPKVEEPAPAPKAEPAPKVESKPEPVPAAEPVSVAPAAPAGDDRTGRIEAFLTGLLKQMGADARPVIHTDGDGIYQVELVGSGLGGLIGRRGETLDAIQQLTGYAVNHGQSKRVRIHVDAEGYRAKREESLVRLAQKVAGKVVRYRRNVTLEPMNAYERHVIHTALQDTPDITTYSVGTEPNRRTVVAYSRGEHR</sequence>